<keyword evidence="2" id="KW-1003">Cell membrane</keyword>
<name>A0ABU0AKH1_9BACI</name>
<dbReference type="PROSITE" id="PS50035">
    <property type="entry name" value="PLD"/>
    <property type="match status" value="2"/>
</dbReference>
<accession>A0ABU0AKH1</accession>
<evidence type="ECO:0000256" key="4">
    <source>
        <dbReference type="ARBA" id="ARBA00022692"/>
    </source>
</evidence>
<dbReference type="InterPro" id="IPR025202">
    <property type="entry name" value="PLD-like_dom"/>
</dbReference>
<dbReference type="Proteomes" id="UP001238088">
    <property type="component" value="Unassembled WGS sequence"/>
</dbReference>
<dbReference type="EC" id="2.7.8.-" evidence="8"/>
<gene>
    <name evidence="11" type="ORF">J2S17_003642</name>
</gene>
<evidence type="ECO:0000256" key="5">
    <source>
        <dbReference type="ARBA" id="ARBA00022737"/>
    </source>
</evidence>
<dbReference type="RefSeq" id="WP_307477084.1">
    <property type="nucleotide sequence ID" value="NZ_JAUSUB010000017.1"/>
</dbReference>
<dbReference type="CDD" id="cd09112">
    <property type="entry name" value="PLDc_CLS_2"/>
    <property type="match status" value="1"/>
</dbReference>
<dbReference type="CDD" id="cd09110">
    <property type="entry name" value="PLDc_CLS_1"/>
    <property type="match status" value="1"/>
</dbReference>
<dbReference type="EMBL" id="JAUSUB010000017">
    <property type="protein sequence ID" value="MDQ0271754.1"/>
    <property type="molecule type" value="Genomic_DNA"/>
</dbReference>
<keyword evidence="4 9" id="KW-0812">Transmembrane</keyword>
<dbReference type="InterPro" id="IPR022924">
    <property type="entry name" value="Cardiolipin_synthase"/>
</dbReference>
<evidence type="ECO:0000313" key="12">
    <source>
        <dbReference type="Proteomes" id="UP001238088"/>
    </source>
</evidence>
<dbReference type="PANTHER" id="PTHR21248">
    <property type="entry name" value="CARDIOLIPIN SYNTHASE"/>
    <property type="match status" value="1"/>
</dbReference>
<protein>
    <recommendedName>
        <fullName evidence="8">Cardiolipin synthase</fullName>
        <ecNumber evidence="8">2.7.8.-</ecNumber>
    </recommendedName>
</protein>
<dbReference type="NCBIfam" id="TIGR04265">
    <property type="entry name" value="bac_cardiolipin"/>
    <property type="match status" value="1"/>
</dbReference>
<evidence type="ECO:0000256" key="3">
    <source>
        <dbReference type="ARBA" id="ARBA00022679"/>
    </source>
</evidence>
<keyword evidence="6 9" id="KW-1133">Transmembrane helix</keyword>
<dbReference type="SMART" id="SM00155">
    <property type="entry name" value="PLDc"/>
    <property type="match status" value="2"/>
</dbReference>
<comment type="caution">
    <text evidence="11">The sequence shown here is derived from an EMBL/GenBank/DDBJ whole genome shotgun (WGS) entry which is preliminary data.</text>
</comment>
<proteinExistence type="predicted"/>
<evidence type="ECO:0000256" key="8">
    <source>
        <dbReference type="NCBIfam" id="TIGR04265"/>
    </source>
</evidence>
<sequence length="403" mass="45635">MVIRIMIAVILLAILFAIALYIDYILGRKSHLKSVRRATPSSSESNMTIFADGPSLFTELFAELKQAKSHIHVLFYIVKDDGIGQDFLTILKEKASEGVEVRLLLDWAGSLPIILNKKLKKDLKSHGIELAFANSPTFPFLFYNVQARNHRKISVIDGKFGYIGGFNVGGEYINLDPKLSPWRDYHLKLSGEGAIDLQKVFLSDWKKAAKIDLLHDVSYFPHAEKGMIKHRIIPTDAAFLEEHYSQLIKDASQTIDIGTPYFIPGKKLLNNLLSAIGRGVKVTILIPYTSDHILVKEASYPYLRKLIQAGAEVYEYKYGFYHAKTMIVDNVAVIGTANFDKRSFFLNYEINCYIYDESFHAQLNEIYKKDVSKATLISLQDITGFRPIRKGKELAARSLSLFL</sequence>
<dbReference type="InterPro" id="IPR001736">
    <property type="entry name" value="PLipase_D/transphosphatidylase"/>
</dbReference>
<dbReference type="GO" id="GO:0016740">
    <property type="term" value="F:transferase activity"/>
    <property type="evidence" value="ECO:0007669"/>
    <property type="project" value="UniProtKB-KW"/>
</dbReference>
<keyword evidence="3 11" id="KW-0808">Transferase</keyword>
<keyword evidence="5" id="KW-0677">Repeat</keyword>
<dbReference type="PANTHER" id="PTHR21248:SF7">
    <property type="entry name" value="MINOR CARDIOLIPIN SYNTHASE CLSB"/>
    <property type="match status" value="1"/>
</dbReference>
<dbReference type="SUPFAM" id="SSF56024">
    <property type="entry name" value="Phospholipase D/nuclease"/>
    <property type="match status" value="2"/>
</dbReference>
<organism evidence="11 12">
    <name type="scientific">Cytobacillus purgationiresistens</name>
    <dbReference type="NCBI Taxonomy" id="863449"/>
    <lineage>
        <taxon>Bacteria</taxon>
        <taxon>Bacillati</taxon>
        <taxon>Bacillota</taxon>
        <taxon>Bacilli</taxon>
        <taxon>Bacillales</taxon>
        <taxon>Bacillaceae</taxon>
        <taxon>Cytobacillus</taxon>
    </lineage>
</organism>
<reference evidence="11 12" key="1">
    <citation type="submission" date="2023-07" db="EMBL/GenBank/DDBJ databases">
        <title>Genomic Encyclopedia of Type Strains, Phase IV (KMG-IV): sequencing the most valuable type-strain genomes for metagenomic binning, comparative biology and taxonomic classification.</title>
        <authorList>
            <person name="Goeker M."/>
        </authorList>
    </citation>
    <scope>NUCLEOTIDE SEQUENCE [LARGE SCALE GENOMIC DNA]</scope>
    <source>
        <strain evidence="11 12">DSM 23494</strain>
    </source>
</reference>
<evidence type="ECO:0000256" key="9">
    <source>
        <dbReference type="SAM" id="Phobius"/>
    </source>
</evidence>
<feature type="domain" description="PLD phosphodiesterase" evidence="10">
    <location>
        <begin position="317"/>
        <end position="343"/>
    </location>
</feature>
<keyword evidence="7 9" id="KW-0472">Membrane</keyword>
<evidence type="ECO:0000256" key="6">
    <source>
        <dbReference type="ARBA" id="ARBA00022989"/>
    </source>
</evidence>
<evidence type="ECO:0000256" key="1">
    <source>
        <dbReference type="ARBA" id="ARBA00004236"/>
    </source>
</evidence>
<evidence type="ECO:0000259" key="10">
    <source>
        <dbReference type="PROSITE" id="PS50035"/>
    </source>
</evidence>
<feature type="transmembrane region" description="Helical" evidence="9">
    <location>
        <begin position="6"/>
        <end position="27"/>
    </location>
</feature>
<feature type="domain" description="PLD phosphodiesterase" evidence="10">
    <location>
        <begin position="145"/>
        <end position="172"/>
    </location>
</feature>
<keyword evidence="12" id="KW-1185">Reference proteome</keyword>
<dbReference type="Pfam" id="PF13091">
    <property type="entry name" value="PLDc_2"/>
    <property type="match status" value="2"/>
</dbReference>
<comment type="subcellular location">
    <subcellularLocation>
        <location evidence="1">Cell membrane</location>
    </subcellularLocation>
</comment>
<evidence type="ECO:0000256" key="2">
    <source>
        <dbReference type="ARBA" id="ARBA00022475"/>
    </source>
</evidence>
<evidence type="ECO:0000313" key="11">
    <source>
        <dbReference type="EMBL" id="MDQ0271754.1"/>
    </source>
</evidence>
<dbReference type="Gene3D" id="3.30.870.10">
    <property type="entry name" value="Endonuclease Chain A"/>
    <property type="match status" value="2"/>
</dbReference>
<evidence type="ECO:0000256" key="7">
    <source>
        <dbReference type="ARBA" id="ARBA00023136"/>
    </source>
</evidence>